<evidence type="ECO:0000313" key="4">
    <source>
        <dbReference type="EnsemblPlants" id="QL08p042523:mrna"/>
    </source>
</evidence>
<dbReference type="SMART" id="SM00184">
    <property type="entry name" value="RING"/>
    <property type="match status" value="1"/>
</dbReference>
<evidence type="ECO:0000256" key="1">
    <source>
        <dbReference type="PROSITE-ProRule" id="PRU00175"/>
    </source>
</evidence>
<evidence type="ECO:0000256" key="2">
    <source>
        <dbReference type="SAM" id="MobiDB-lite"/>
    </source>
</evidence>
<dbReference type="PROSITE" id="PS50089">
    <property type="entry name" value="ZF_RING_2"/>
    <property type="match status" value="1"/>
</dbReference>
<dbReference type="EnsemblPlants" id="QL08p042523:mrna">
    <property type="protein sequence ID" value="QL08p042523:mrna"/>
    <property type="gene ID" value="QL08p042523"/>
</dbReference>
<dbReference type="InterPro" id="IPR001841">
    <property type="entry name" value="Znf_RING"/>
</dbReference>
<dbReference type="Gene3D" id="3.30.40.10">
    <property type="entry name" value="Zinc/RING finger domain, C3HC4 (zinc finger)"/>
    <property type="match status" value="1"/>
</dbReference>
<dbReference type="GO" id="GO:0006511">
    <property type="term" value="P:ubiquitin-dependent protein catabolic process"/>
    <property type="evidence" value="ECO:0007669"/>
    <property type="project" value="TreeGrafter"/>
</dbReference>
<evidence type="ECO:0000313" key="5">
    <source>
        <dbReference type="Proteomes" id="UP000594261"/>
    </source>
</evidence>
<feature type="region of interest" description="Disordered" evidence="2">
    <location>
        <begin position="105"/>
        <end position="129"/>
    </location>
</feature>
<reference evidence="4" key="2">
    <citation type="submission" date="2021-01" db="UniProtKB">
        <authorList>
            <consortium name="EnsemblPlants"/>
        </authorList>
    </citation>
    <scope>IDENTIFICATION</scope>
</reference>
<proteinExistence type="predicted"/>
<dbReference type="InterPro" id="IPR013083">
    <property type="entry name" value="Znf_RING/FYVE/PHD"/>
</dbReference>
<keyword evidence="1" id="KW-0863">Zinc-finger</keyword>
<name>A0A7N2MCQ8_QUELO</name>
<dbReference type="PANTHER" id="PTHR22765:SF272">
    <property type="entry name" value="E3 UBIQUITIN-PROTEIN LIGASE PRAJA-2"/>
    <property type="match status" value="1"/>
</dbReference>
<protein>
    <recommendedName>
        <fullName evidence="3">RING-type domain-containing protein</fullName>
    </recommendedName>
</protein>
<dbReference type="OMA" id="RSHGKCP"/>
<sequence length="265" mass="30305">MSSRSNNFRATSGNWETGRDYGAYTSNHDELNRVNPMFSRSRSIRVTPEVGAGMLDRRPSFVERSITGPYGLASVPGTNLSSLQILVLDNNTAREAYPRPRQVMTESPPAFTSQRNMQVPRVQEDSRVTQNENKLKREIYNPGPKRLSRRVSLYYRDRLAKDSLDKVEKEVDEEGKRCAICLDDFDAGQEVMLTPCNHMFHEDCITPWMKSHSQCPVCRYEFGEQTREHSSDFNNNNIASDLITRELLSIARAMEEAFLWGSGPR</sequence>
<keyword evidence="5" id="KW-1185">Reference proteome</keyword>
<evidence type="ECO:0000259" key="3">
    <source>
        <dbReference type="PROSITE" id="PS50089"/>
    </source>
</evidence>
<keyword evidence="1" id="KW-0862">Zinc</keyword>
<feature type="compositionally biased region" description="Polar residues" evidence="2">
    <location>
        <begin position="1"/>
        <end position="15"/>
    </location>
</feature>
<keyword evidence="1" id="KW-0479">Metal-binding</keyword>
<dbReference type="Gramene" id="QL08p042523:mrna">
    <property type="protein sequence ID" value="QL08p042523:mrna"/>
    <property type="gene ID" value="QL08p042523"/>
</dbReference>
<gene>
    <name evidence="4" type="primary">LOC115957652</name>
</gene>
<dbReference type="PANTHER" id="PTHR22765">
    <property type="entry name" value="RING FINGER AND PROTEASE ASSOCIATED DOMAIN-CONTAINING"/>
    <property type="match status" value="1"/>
</dbReference>
<dbReference type="EMBL" id="LRBV02000008">
    <property type="status" value="NOT_ANNOTATED_CDS"/>
    <property type="molecule type" value="Genomic_DNA"/>
</dbReference>
<dbReference type="AlphaFoldDB" id="A0A7N2MCQ8"/>
<dbReference type="Proteomes" id="UP000594261">
    <property type="component" value="Chromosome 8"/>
</dbReference>
<organism evidence="4 5">
    <name type="scientific">Quercus lobata</name>
    <name type="common">Valley oak</name>
    <dbReference type="NCBI Taxonomy" id="97700"/>
    <lineage>
        <taxon>Eukaryota</taxon>
        <taxon>Viridiplantae</taxon>
        <taxon>Streptophyta</taxon>
        <taxon>Embryophyta</taxon>
        <taxon>Tracheophyta</taxon>
        <taxon>Spermatophyta</taxon>
        <taxon>Magnoliopsida</taxon>
        <taxon>eudicotyledons</taxon>
        <taxon>Gunneridae</taxon>
        <taxon>Pentapetalae</taxon>
        <taxon>rosids</taxon>
        <taxon>fabids</taxon>
        <taxon>Fagales</taxon>
        <taxon>Fagaceae</taxon>
        <taxon>Quercus</taxon>
    </lineage>
</organism>
<dbReference type="RefSeq" id="XP_030931808.1">
    <property type="nucleotide sequence ID" value="XM_031075948.1"/>
</dbReference>
<dbReference type="Pfam" id="PF13639">
    <property type="entry name" value="zf-RING_2"/>
    <property type="match status" value="1"/>
</dbReference>
<reference evidence="4 5" key="1">
    <citation type="journal article" date="2016" name="G3 (Bethesda)">
        <title>First Draft Assembly and Annotation of the Genome of a California Endemic Oak Quercus lobata Nee (Fagaceae).</title>
        <authorList>
            <person name="Sork V.L."/>
            <person name="Fitz-Gibbon S.T."/>
            <person name="Puiu D."/>
            <person name="Crepeau M."/>
            <person name="Gugger P.F."/>
            <person name="Sherman R."/>
            <person name="Stevens K."/>
            <person name="Langley C.H."/>
            <person name="Pellegrini M."/>
            <person name="Salzberg S.L."/>
        </authorList>
    </citation>
    <scope>NUCLEOTIDE SEQUENCE [LARGE SCALE GENOMIC DNA]</scope>
    <source>
        <strain evidence="4 5">cv. SW786</strain>
    </source>
</reference>
<dbReference type="SUPFAM" id="SSF57850">
    <property type="entry name" value="RING/U-box"/>
    <property type="match status" value="1"/>
</dbReference>
<dbReference type="GO" id="GO:0061630">
    <property type="term" value="F:ubiquitin protein ligase activity"/>
    <property type="evidence" value="ECO:0007669"/>
    <property type="project" value="TreeGrafter"/>
</dbReference>
<dbReference type="InterPro" id="IPR051826">
    <property type="entry name" value="E3_ubiquitin-ligase_domain"/>
</dbReference>
<dbReference type="GeneID" id="115957652"/>
<dbReference type="InParanoid" id="A0A7N2MCQ8"/>
<feature type="domain" description="RING-type" evidence="3">
    <location>
        <begin position="178"/>
        <end position="219"/>
    </location>
</feature>
<dbReference type="CDD" id="cd16454">
    <property type="entry name" value="RING-H2_PA-TM-RING"/>
    <property type="match status" value="1"/>
</dbReference>
<feature type="region of interest" description="Disordered" evidence="2">
    <location>
        <begin position="1"/>
        <end position="28"/>
    </location>
</feature>
<dbReference type="GO" id="GO:0008270">
    <property type="term" value="F:zinc ion binding"/>
    <property type="evidence" value="ECO:0007669"/>
    <property type="project" value="UniProtKB-KW"/>
</dbReference>
<dbReference type="KEGG" id="qlo:115957652"/>
<accession>A0A7N2MCQ8</accession>
<dbReference type="OrthoDB" id="8062037at2759"/>